<sequence length="101" mass="11858">MKSLTKYEFTITHLQRTGLTICFSGKVRLCKVEAEIGILIYLRSQQQNQNPAFSSLTQNTDTYYASSLWSNSYIRYAKDRSQYMQQLRVYGRLKKKLRGQC</sequence>
<reference evidence="1 2" key="1">
    <citation type="submission" date="2012-05" db="EMBL/GenBank/DDBJ databases">
        <title>Recombination and specialization in a pathogen metapopulation.</title>
        <authorList>
            <person name="Gardiner A."/>
            <person name="Kemen E."/>
            <person name="Schultz-Larsen T."/>
            <person name="MacLean D."/>
            <person name="Van Oosterhout C."/>
            <person name="Jones J.D.G."/>
        </authorList>
    </citation>
    <scope>NUCLEOTIDE SEQUENCE [LARGE SCALE GENOMIC DNA]</scope>
    <source>
        <strain evidence="1 2">Ac Nc2</strain>
    </source>
</reference>
<organism evidence="1 2">
    <name type="scientific">Albugo candida</name>
    <dbReference type="NCBI Taxonomy" id="65357"/>
    <lineage>
        <taxon>Eukaryota</taxon>
        <taxon>Sar</taxon>
        <taxon>Stramenopiles</taxon>
        <taxon>Oomycota</taxon>
        <taxon>Peronosporomycetes</taxon>
        <taxon>Albuginales</taxon>
        <taxon>Albuginaceae</taxon>
        <taxon>Albugo</taxon>
    </lineage>
</organism>
<gene>
    <name evidence="1" type="ORF">BN9_128470</name>
</gene>
<evidence type="ECO:0000313" key="2">
    <source>
        <dbReference type="Proteomes" id="UP000053237"/>
    </source>
</evidence>
<dbReference type="AlphaFoldDB" id="A0A024FW95"/>
<comment type="caution">
    <text evidence="1">The sequence shown here is derived from an EMBL/GenBank/DDBJ whole genome shotgun (WGS) entry which is preliminary data.</text>
</comment>
<dbReference type="InParanoid" id="A0A024FW95"/>
<evidence type="ECO:0000313" key="1">
    <source>
        <dbReference type="EMBL" id="CCI11390.1"/>
    </source>
</evidence>
<keyword evidence="2" id="KW-1185">Reference proteome</keyword>
<protein>
    <submittedName>
        <fullName evidence="1">Uncharacterized protein</fullName>
    </submittedName>
</protein>
<dbReference type="EMBL" id="CAIX01000991">
    <property type="protein sequence ID" value="CCI11390.1"/>
    <property type="molecule type" value="Genomic_DNA"/>
</dbReference>
<proteinExistence type="predicted"/>
<accession>A0A024FW95</accession>
<name>A0A024FW95_9STRA</name>
<dbReference type="Proteomes" id="UP000053237">
    <property type="component" value="Unassembled WGS sequence"/>
</dbReference>